<name>A0A2P2NJX8_RHIMU</name>
<evidence type="ECO:0000313" key="1">
    <source>
        <dbReference type="EMBL" id="MBX42755.1"/>
    </source>
</evidence>
<proteinExistence type="predicted"/>
<dbReference type="AlphaFoldDB" id="A0A2P2NJX8"/>
<accession>A0A2P2NJX8</accession>
<dbReference type="EMBL" id="GGEC01062271">
    <property type="protein sequence ID" value="MBX42755.1"/>
    <property type="molecule type" value="Transcribed_RNA"/>
</dbReference>
<organism evidence="1">
    <name type="scientific">Rhizophora mucronata</name>
    <name type="common">Asiatic mangrove</name>
    <dbReference type="NCBI Taxonomy" id="61149"/>
    <lineage>
        <taxon>Eukaryota</taxon>
        <taxon>Viridiplantae</taxon>
        <taxon>Streptophyta</taxon>
        <taxon>Embryophyta</taxon>
        <taxon>Tracheophyta</taxon>
        <taxon>Spermatophyta</taxon>
        <taxon>Magnoliopsida</taxon>
        <taxon>eudicotyledons</taxon>
        <taxon>Gunneridae</taxon>
        <taxon>Pentapetalae</taxon>
        <taxon>rosids</taxon>
        <taxon>fabids</taxon>
        <taxon>Malpighiales</taxon>
        <taxon>Rhizophoraceae</taxon>
        <taxon>Rhizophora</taxon>
    </lineage>
</organism>
<reference evidence="1" key="1">
    <citation type="submission" date="2018-02" db="EMBL/GenBank/DDBJ databases">
        <title>Rhizophora mucronata_Transcriptome.</title>
        <authorList>
            <person name="Meera S.P."/>
            <person name="Sreeshan A."/>
            <person name="Augustine A."/>
        </authorList>
    </citation>
    <scope>NUCLEOTIDE SEQUENCE</scope>
    <source>
        <tissue evidence="1">Leaf</tissue>
    </source>
</reference>
<protein>
    <submittedName>
        <fullName evidence="1">Uncharacterized protein</fullName>
    </submittedName>
</protein>
<sequence length="33" mass="3565">MIPRVASLVVVLAGLFVPTATVQVLTLKKHISY</sequence>